<reference evidence="1 2" key="1">
    <citation type="submission" date="2019-05" db="EMBL/GenBank/DDBJ databases">
        <title>Another draft genome of Portunus trituberculatus and its Hox gene families provides insights of decapod evolution.</title>
        <authorList>
            <person name="Jeong J.-H."/>
            <person name="Song I."/>
            <person name="Kim S."/>
            <person name="Choi T."/>
            <person name="Kim D."/>
            <person name="Ryu S."/>
            <person name="Kim W."/>
        </authorList>
    </citation>
    <scope>NUCLEOTIDE SEQUENCE [LARGE SCALE GENOMIC DNA]</scope>
    <source>
        <tissue evidence="1">Muscle</tissue>
    </source>
</reference>
<organism evidence="1 2">
    <name type="scientific">Portunus trituberculatus</name>
    <name type="common">Swimming crab</name>
    <name type="synonym">Neptunus trituberculatus</name>
    <dbReference type="NCBI Taxonomy" id="210409"/>
    <lineage>
        <taxon>Eukaryota</taxon>
        <taxon>Metazoa</taxon>
        <taxon>Ecdysozoa</taxon>
        <taxon>Arthropoda</taxon>
        <taxon>Crustacea</taxon>
        <taxon>Multicrustacea</taxon>
        <taxon>Malacostraca</taxon>
        <taxon>Eumalacostraca</taxon>
        <taxon>Eucarida</taxon>
        <taxon>Decapoda</taxon>
        <taxon>Pleocyemata</taxon>
        <taxon>Brachyura</taxon>
        <taxon>Eubrachyura</taxon>
        <taxon>Portunoidea</taxon>
        <taxon>Portunidae</taxon>
        <taxon>Portuninae</taxon>
        <taxon>Portunus</taxon>
    </lineage>
</organism>
<protein>
    <submittedName>
        <fullName evidence="1">Uncharacterized protein</fullName>
    </submittedName>
</protein>
<evidence type="ECO:0000313" key="1">
    <source>
        <dbReference type="EMBL" id="MPC54902.1"/>
    </source>
</evidence>
<dbReference type="EMBL" id="VSRR010012721">
    <property type="protein sequence ID" value="MPC54902.1"/>
    <property type="molecule type" value="Genomic_DNA"/>
</dbReference>
<dbReference type="AlphaFoldDB" id="A0A5B7G7G5"/>
<sequence>MMLRALIVRLYSVPLHLSLYKVRCSEVGWPLAESLRHTHCPSRFSFHKLTCLENLHSCHPDARFLHKCRTRLSQCAGLVLPPSALSRPLTLRPQQAPS</sequence>
<proteinExistence type="predicted"/>
<gene>
    <name evidence="1" type="ORF">E2C01_048831</name>
</gene>
<dbReference type="Proteomes" id="UP000324222">
    <property type="component" value="Unassembled WGS sequence"/>
</dbReference>
<comment type="caution">
    <text evidence="1">The sequence shown here is derived from an EMBL/GenBank/DDBJ whole genome shotgun (WGS) entry which is preliminary data.</text>
</comment>
<keyword evidence="2" id="KW-1185">Reference proteome</keyword>
<name>A0A5B7G7G5_PORTR</name>
<accession>A0A5B7G7G5</accession>
<evidence type="ECO:0000313" key="2">
    <source>
        <dbReference type="Proteomes" id="UP000324222"/>
    </source>
</evidence>